<evidence type="ECO:0000259" key="9">
    <source>
        <dbReference type="Pfam" id="PF03717"/>
    </source>
</evidence>
<evidence type="ECO:0000259" key="10">
    <source>
        <dbReference type="Pfam" id="PF05223"/>
    </source>
</evidence>
<dbReference type="EMBL" id="CP068053">
    <property type="protein sequence ID" value="QQS99108.1"/>
    <property type="molecule type" value="Genomic_DNA"/>
</dbReference>
<reference evidence="11 12" key="1">
    <citation type="submission" date="2021-01" db="EMBL/GenBank/DDBJ databases">
        <title>FDA dAtabase for Regulatory Grade micrObial Sequences (FDA-ARGOS): Supporting development and validation of Infectious Disease Dx tests.</title>
        <authorList>
            <person name="Nelson B."/>
            <person name="Plummer A."/>
            <person name="Tallon L."/>
            <person name="Sadzewicz L."/>
            <person name="Zhao X."/>
            <person name="Boylan J."/>
            <person name="Ott S."/>
            <person name="Bowen H."/>
            <person name="Vavikolanu K."/>
            <person name="Mehta A."/>
            <person name="Aluvathingal J."/>
            <person name="Nadendla S."/>
            <person name="Myers T."/>
            <person name="Yan Y."/>
            <person name="Sichtig H."/>
        </authorList>
    </citation>
    <scope>NUCLEOTIDE SEQUENCE [LARGE SCALE GENOMIC DNA]</scope>
    <source>
        <strain evidence="11 12">FDAARGOS_1161</strain>
    </source>
</reference>
<evidence type="ECO:0000256" key="4">
    <source>
        <dbReference type="ARBA" id="ARBA00012448"/>
    </source>
</evidence>
<dbReference type="InterPro" id="IPR032710">
    <property type="entry name" value="NTF2-like_dom_sf"/>
</dbReference>
<evidence type="ECO:0000313" key="11">
    <source>
        <dbReference type="EMBL" id="QQS99108.1"/>
    </source>
</evidence>
<dbReference type="GO" id="GO:0046677">
    <property type="term" value="P:response to antibiotic"/>
    <property type="evidence" value="ECO:0007669"/>
    <property type="project" value="InterPro"/>
</dbReference>
<dbReference type="InterPro" id="IPR007887">
    <property type="entry name" value="MecA_N"/>
</dbReference>
<evidence type="ECO:0000313" key="12">
    <source>
        <dbReference type="Proteomes" id="UP000595254"/>
    </source>
</evidence>
<dbReference type="GO" id="GO:0008658">
    <property type="term" value="F:penicillin binding"/>
    <property type="evidence" value="ECO:0007669"/>
    <property type="project" value="InterPro"/>
</dbReference>
<dbReference type="PROSITE" id="PS51257">
    <property type="entry name" value="PROKAR_LIPOPROTEIN"/>
    <property type="match status" value="1"/>
</dbReference>
<comment type="pathway">
    <text evidence="2">Cell wall biogenesis; peptidoglycan biosynthesis.</text>
</comment>
<keyword evidence="12" id="KW-1185">Reference proteome</keyword>
<dbReference type="PANTHER" id="PTHR30627">
    <property type="entry name" value="PEPTIDOGLYCAN D,D-TRANSPEPTIDASE"/>
    <property type="match status" value="1"/>
</dbReference>
<organism evidence="11 12">
    <name type="scientific">Peribacillus psychrosaccharolyticus</name>
    <name type="common">Bacillus psychrosaccharolyticus</name>
    <dbReference type="NCBI Taxonomy" id="1407"/>
    <lineage>
        <taxon>Bacteria</taxon>
        <taxon>Bacillati</taxon>
        <taxon>Bacillota</taxon>
        <taxon>Bacilli</taxon>
        <taxon>Bacillales</taxon>
        <taxon>Bacillaceae</taxon>
        <taxon>Peribacillus</taxon>
    </lineage>
</organism>
<comment type="catalytic activity">
    <reaction evidence="6">
        <text>Preferential cleavage: (Ac)2-L-Lys-D-Ala-|-D-Ala. Also transpeptidation of peptidyl-alanyl moieties that are N-acyl substituents of D-alanine.</text>
        <dbReference type="EC" id="3.4.16.4"/>
    </reaction>
</comment>
<evidence type="ECO:0000256" key="1">
    <source>
        <dbReference type="ARBA" id="ARBA00004370"/>
    </source>
</evidence>
<dbReference type="AlphaFoldDB" id="A0A974RZ55"/>
<keyword evidence="5" id="KW-0472">Membrane</keyword>
<evidence type="ECO:0000256" key="6">
    <source>
        <dbReference type="ARBA" id="ARBA00034000"/>
    </source>
</evidence>
<proteinExistence type="inferred from homology"/>
<dbReference type="Proteomes" id="UP000595254">
    <property type="component" value="Chromosome"/>
</dbReference>
<dbReference type="Gene3D" id="3.90.1310.10">
    <property type="entry name" value="Penicillin-binding protein 2a (Domain 2)"/>
    <property type="match status" value="1"/>
</dbReference>
<evidence type="ECO:0000256" key="5">
    <source>
        <dbReference type="ARBA" id="ARBA00023136"/>
    </source>
</evidence>
<protein>
    <recommendedName>
        <fullName evidence="4">serine-type D-Ala-D-Ala carboxypeptidase</fullName>
        <ecNumber evidence="4">3.4.16.4</ecNumber>
    </recommendedName>
</protein>
<feature type="domain" description="Penicillin-binding protein dimerisation" evidence="9">
    <location>
        <begin position="158"/>
        <end position="321"/>
    </location>
</feature>
<feature type="domain" description="Penicillin-binding protein transpeptidase" evidence="8">
    <location>
        <begin position="357"/>
        <end position="653"/>
    </location>
</feature>
<sequence>MKKHLFAPILAAAIMLLLTGCFDKEPQPEERLAAYTKLWNEQKFTEMYTYLSKDTKKNMSKAEFAERYEKIYKGIEAKQVKVTYKQPTEEQDHKDKKKVALPFSVSMNSVAGDINFDHKATLVKEEREDETNWYVKWDPSYIFPELEEGEKVSVKTYPAIRGEIVDRNERGLAMNGSVYEVGIVPEEMAGNEAGILSQLSSALKMSKDEIENKLNQSWVQPNYLVPIKKLSLEDTAVKEKVAAIQSVTVNEVQDRVYPYKEVAAHLIGYIGDVSAEDLKANKDKGYTAQDEIGKRGLEQLLEDRLKGKAGAKVYIAASNGEEKVIADQPAAEGETITLTIDAELQKQIYQQYKNENGSAAAINPITGETLALMSSPSFDPNQYILGISNSTQKAWEENPDKPLLNRFSSVYAPGSTIKALTGSIAMKNGVDPKQAIKISGTSWKKSNWKDHSITRVATPGKDINMTDGMIYSDNIYFAQKALNLGTAKFTKGLKDFGFEETIPYDYPITKSGIGTISSEGRLADSGYGQGQIQMSTLHLALTYSTYVNQGNMISPVLLDGEKKSQVWKKNVVSEKQAASMLTMLEQVVQHPKGSGHTLDDLEVAIAGKTGTAETKLNKGSNGTENGWFVGVNTENPQLLMSWMMEDVKGRGGSHFVVDKMKPVWKKYFKE</sequence>
<dbReference type="Pfam" id="PF03717">
    <property type="entry name" value="PBP_dimer"/>
    <property type="match status" value="1"/>
</dbReference>
<dbReference type="Gene3D" id="3.30.1390.30">
    <property type="entry name" value="Penicillin-binding protein 2a, domain 3"/>
    <property type="match status" value="1"/>
</dbReference>
<dbReference type="InterPro" id="IPR036138">
    <property type="entry name" value="PBP_dimer_sf"/>
</dbReference>
<dbReference type="Pfam" id="PF00905">
    <property type="entry name" value="Transpeptidase"/>
    <property type="match status" value="1"/>
</dbReference>
<dbReference type="KEGG" id="ppsr:I6J18_15845"/>
<dbReference type="Gene3D" id="3.10.450.100">
    <property type="entry name" value="NTF2-like, domain 1"/>
    <property type="match status" value="1"/>
</dbReference>
<evidence type="ECO:0000256" key="3">
    <source>
        <dbReference type="ARBA" id="ARBA00007171"/>
    </source>
</evidence>
<gene>
    <name evidence="11" type="ORF">I6J18_15845</name>
</gene>
<dbReference type="InterPro" id="IPR001460">
    <property type="entry name" value="PCN-bd_Tpept"/>
</dbReference>
<dbReference type="SUPFAM" id="SSF56519">
    <property type="entry name" value="Penicillin binding protein dimerisation domain"/>
    <property type="match status" value="1"/>
</dbReference>
<dbReference type="GO" id="GO:0071555">
    <property type="term" value="P:cell wall organization"/>
    <property type="evidence" value="ECO:0007669"/>
    <property type="project" value="TreeGrafter"/>
</dbReference>
<name>A0A974RZ55_PERPY</name>
<dbReference type="InterPro" id="IPR050515">
    <property type="entry name" value="Beta-lactam/transpept"/>
</dbReference>
<comment type="similarity">
    <text evidence="3">Belongs to the transpeptidase family.</text>
</comment>
<dbReference type="InterPro" id="IPR005311">
    <property type="entry name" value="PBP_dimer"/>
</dbReference>
<dbReference type="GO" id="GO:0071972">
    <property type="term" value="F:peptidoglycan L,D-transpeptidase activity"/>
    <property type="evidence" value="ECO:0007669"/>
    <property type="project" value="TreeGrafter"/>
</dbReference>
<dbReference type="Gene3D" id="3.40.710.10">
    <property type="entry name" value="DD-peptidase/beta-lactamase superfamily"/>
    <property type="match status" value="1"/>
</dbReference>
<evidence type="ECO:0000259" key="8">
    <source>
        <dbReference type="Pfam" id="PF00905"/>
    </source>
</evidence>
<feature type="signal peptide" evidence="7">
    <location>
        <begin position="1"/>
        <end position="23"/>
    </location>
</feature>
<dbReference type="SUPFAM" id="SSF54427">
    <property type="entry name" value="NTF2-like"/>
    <property type="match status" value="1"/>
</dbReference>
<feature type="domain" description="NTF2-like N-terminal transpeptidase" evidence="10">
    <location>
        <begin position="27"/>
        <end position="149"/>
    </location>
</feature>
<dbReference type="Pfam" id="PF05223">
    <property type="entry name" value="MecA_N"/>
    <property type="match status" value="1"/>
</dbReference>
<dbReference type="InterPro" id="IPR012338">
    <property type="entry name" value="Beta-lactam/transpept-like"/>
</dbReference>
<dbReference type="SUPFAM" id="SSF56601">
    <property type="entry name" value="beta-lactamase/transpeptidase-like"/>
    <property type="match status" value="1"/>
</dbReference>
<accession>A0A974RZ55</accession>
<dbReference type="GO" id="GO:0005886">
    <property type="term" value="C:plasma membrane"/>
    <property type="evidence" value="ECO:0007669"/>
    <property type="project" value="TreeGrafter"/>
</dbReference>
<evidence type="ECO:0000256" key="2">
    <source>
        <dbReference type="ARBA" id="ARBA00004752"/>
    </source>
</evidence>
<dbReference type="PANTHER" id="PTHR30627:SF25">
    <property type="entry name" value="PENICILLIN-BINDING PROTEIN 3"/>
    <property type="match status" value="1"/>
</dbReference>
<feature type="chain" id="PRO_5039410760" description="serine-type D-Ala-D-Ala carboxypeptidase" evidence="7">
    <location>
        <begin position="24"/>
        <end position="670"/>
    </location>
</feature>
<dbReference type="RefSeq" id="WP_040375190.1">
    <property type="nucleotide sequence ID" value="NZ_CP068053.1"/>
</dbReference>
<dbReference type="GO" id="GO:0009002">
    <property type="term" value="F:serine-type D-Ala-D-Ala carboxypeptidase activity"/>
    <property type="evidence" value="ECO:0007669"/>
    <property type="project" value="UniProtKB-EC"/>
</dbReference>
<comment type="subcellular location">
    <subcellularLocation>
        <location evidence="1">Membrane</location>
    </subcellularLocation>
</comment>
<evidence type="ECO:0000256" key="7">
    <source>
        <dbReference type="SAM" id="SignalP"/>
    </source>
</evidence>
<keyword evidence="7" id="KW-0732">Signal</keyword>
<dbReference type="EC" id="3.4.16.4" evidence="4"/>